<proteinExistence type="predicted"/>
<keyword evidence="2" id="KW-1185">Reference proteome</keyword>
<dbReference type="Proteomes" id="UP001320706">
    <property type="component" value="Unassembled WGS sequence"/>
</dbReference>
<name>A0ACC3S2L0_9PEZI</name>
<protein>
    <submittedName>
        <fullName evidence="1">Arf GTPase arl1</fullName>
    </submittedName>
</protein>
<gene>
    <name evidence="1" type="primary">ARL1</name>
    <name evidence="1" type="ORF">M8818_007766</name>
</gene>
<comment type="caution">
    <text evidence="1">The sequence shown here is derived from an EMBL/GenBank/DDBJ whole genome shotgun (WGS) entry which is preliminary data.</text>
</comment>
<evidence type="ECO:0000313" key="1">
    <source>
        <dbReference type="EMBL" id="KAK8192596.1"/>
    </source>
</evidence>
<accession>A0ACC3S2L0</accession>
<organism evidence="1 2">
    <name type="scientific">Zalaria obscura</name>
    <dbReference type="NCBI Taxonomy" id="2024903"/>
    <lineage>
        <taxon>Eukaryota</taxon>
        <taxon>Fungi</taxon>
        <taxon>Dikarya</taxon>
        <taxon>Ascomycota</taxon>
        <taxon>Pezizomycotina</taxon>
        <taxon>Dothideomycetes</taxon>
        <taxon>Dothideomycetidae</taxon>
        <taxon>Dothideales</taxon>
        <taxon>Zalariaceae</taxon>
        <taxon>Zalaria</taxon>
    </lineage>
</organism>
<reference evidence="1" key="1">
    <citation type="submission" date="2024-02" db="EMBL/GenBank/DDBJ databases">
        <title>Metagenome Assembled Genome of Zalaria obscura JY119.</title>
        <authorList>
            <person name="Vighnesh L."/>
            <person name="Jagadeeshwari U."/>
            <person name="Venkata Ramana C."/>
            <person name="Sasikala C."/>
        </authorList>
    </citation>
    <scope>NUCLEOTIDE SEQUENCE</scope>
    <source>
        <strain evidence="1">JY119</strain>
    </source>
</reference>
<sequence length="765" mass="86692">MGGYLSTLSRLVWAKKEIRILILGLDNAGKTTLLYRLKIGEVVTTIPTIGFNVESVTYKNLNFNVWDLGGQTSIRPYWRCYYANTAAVIFVIDSTDIDRLSTAADELAAMLNEDELRDAALLVFANKQDQPGAKGAGEISEALRLGELKDRNWSIMACSAIDGSGVTEGMDWLVSKRGCIMEAAESSLADALARMNFCESGSDKRHVATQLDTLQRILEDMPVGNFLTFDACASRRKAHHTTEYEYPSYEIAIPEKAHYSIPAPLNFRYREDPATLALPADANDTTYFTISAVDLQAEKNVPVFGDTLLGTMEKLKAFPGYTTLSMITFRQAGELIFRIQRQTTFHHYKSEEETDPRHMETVVYDLTEEAWSYLTAGTTVGDTSASNCNCVWARMLNDLYLRGSDRAYHAVKTQLIRLGGEELYEWDKARTPWNSVTLNTPRELFMLRLVLEGPPDMRSETRFLSYSQIDASSDLDEITVHLPCGHCFCASSHPEWFTASQDESHYLHFGCPECGTENVFSEHELGHLRLSDIYRKKRNYKERIFVDDDRFDVTLCQEPMLLDGPEIWGTLSYVMDPSVPATIMPLELHPRNSEEAEFVGTQLRAMLKDVPSGWMHLPKVWTDMSELLWEKLREDSALDLPEDAVIVPVPPGFATWVYKWMERAIYCMSMDYEPEIKERLPWMRARHDLGDQSPENNINSPIDEDTTSNLGLITGPVHWGDEDDVAEDEYWTPYDDLEAIGAELDRKAPEEAVADGLERMTLDED</sequence>
<dbReference type="EMBL" id="JAMKPW020000044">
    <property type="protein sequence ID" value="KAK8192596.1"/>
    <property type="molecule type" value="Genomic_DNA"/>
</dbReference>
<evidence type="ECO:0000313" key="2">
    <source>
        <dbReference type="Proteomes" id="UP001320706"/>
    </source>
</evidence>